<gene>
    <name evidence="1" type="ORF">DSO57_1032148</name>
</gene>
<name>A0ACC2T0G8_9FUNG</name>
<evidence type="ECO:0000313" key="2">
    <source>
        <dbReference type="Proteomes" id="UP001165960"/>
    </source>
</evidence>
<organism evidence="1 2">
    <name type="scientific">Entomophthora muscae</name>
    <dbReference type="NCBI Taxonomy" id="34485"/>
    <lineage>
        <taxon>Eukaryota</taxon>
        <taxon>Fungi</taxon>
        <taxon>Fungi incertae sedis</taxon>
        <taxon>Zoopagomycota</taxon>
        <taxon>Entomophthoromycotina</taxon>
        <taxon>Entomophthoromycetes</taxon>
        <taxon>Entomophthorales</taxon>
        <taxon>Entomophthoraceae</taxon>
        <taxon>Entomophthora</taxon>
    </lineage>
</organism>
<comment type="caution">
    <text evidence="1">The sequence shown here is derived from an EMBL/GenBank/DDBJ whole genome shotgun (WGS) entry which is preliminary data.</text>
</comment>
<dbReference type="Proteomes" id="UP001165960">
    <property type="component" value="Unassembled WGS sequence"/>
</dbReference>
<keyword evidence="2" id="KW-1185">Reference proteome</keyword>
<dbReference type="EMBL" id="QTSX02003789">
    <property type="protein sequence ID" value="KAJ9068088.1"/>
    <property type="molecule type" value="Genomic_DNA"/>
</dbReference>
<sequence>MLPHSILQEIFSQLDHDQVNYLRLLCRGFYQATFLLLVQVHSLKDAKSIDYQYFLKKHGKHVRGLIIKTNKSYEALLGSGLSLATAFPELRSISYRLAGERATCKILVEDLLAHDNLKHLSLPMLRPEVLPLFFPIIGKLDSLYGYFYPKHIREICQSCKGLKKLLTKALDSNGGLNALIKEASNFPFEVVFLSPDGSDVPLNKKTGSLDWAYFSEPEFPFNKFILKLNPEYPKDMKRSGLNNPQPFNLKLVESKADWEKIINTPNLVKHLIFCNSFIHGIPRSIKYCITTVPSIYFAGRFTVSVPWVFQASKVAFGNHNFDAKALHLLAAERFPNLRNLYITSSFAPLENPHLSPNSLPQLIHFFSNARHEDCILAKVVGVGTEIAAHPHNLHATKCACD</sequence>
<protein>
    <submittedName>
        <fullName evidence="1">Uncharacterized protein</fullName>
    </submittedName>
</protein>
<accession>A0ACC2T0G8</accession>
<evidence type="ECO:0000313" key="1">
    <source>
        <dbReference type="EMBL" id="KAJ9068088.1"/>
    </source>
</evidence>
<reference evidence="1" key="1">
    <citation type="submission" date="2022-04" db="EMBL/GenBank/DDBJ databases">
        <title>Genome of the entomopathogenic fungus Entomophthora muscae.</title>
        <authorList>
            <person name="Elya C."/>
            <person name="Lovett B.R."/>
            <person name="Lee E."/>
            <person name="Macias A.M."/>
            <person name="Hajek A.E."/>
            <person name="De Bivort B.L."/>
            <person name="Kasson M.T."/>
            <person name="De Fine Licht H.H."/>
            <person name="Stajich J.E."/>
        </authorList>
    </citation>
    <scope>NUCLEOTIDE SEQUENCE</scope>
    <source>
        <strain evidence="1">Berkeley</strain>
    </source>
</reference>
<proteinExistence type="predicted"/>